<gene>
    <name evidence="2" type="ORF">ABG768_004073</name>
</gene>
<organism evidence="2 3">
    <name type="scientific">Culter alburnus</name>
    <name type="common">Topmouth culter</name>
    <dbReference type="NCBI Taxonomy" id="194366"/>
    <lineage>
        <taxon>Eukaryota</taxon>
        <taxon>Metazoa</taxon>
        <taxon>Chordata</taxon>
        <taxon>Craniata</taxon>
        <taxon>Vertebrata</taxon>
        <taxon>Euteleostomi</taxon>
        <taxon>Actinopterygii</taxon>
        <taxon>Neopterygii</taxon>
        <taxon>Teleostei</taxon>
        <taxon>Ostariophysi</taxon>
        <taxon>Cypriniformes</taxon>
        <taxon>Xenocyprididae</taxon>
        <taxon>Xenocypridinae</taxon>
        <taxon>Culter</taxon>
    </lineage>
</organism>
<sequence length="109" mass="12349">MHNPLTSSYFERLYKGPSFRGWIGMFPVCVEREAHEWLLFDSSVGPSELWPLKRLSVRGISMKGFDTKEKSPQSLSGSSVLSVSESRDKRDSVINGKTDKCGFDCREID</sequence>
<evidence type="ECO:0000313" key="3">
    <source>
        <dbReference type="Proteomes" id="UP001479290"/>
    </source>
</evidence>
<dbReference type="Proteomes" id="UP001479290">
    <property type="component" value="Unassembled WGS sequence"/>
</dbReference>
<keyword evidence="3" id="KW-1185">Reference proteome</keyword>
<comment type="caution">
    <text evidence="2">The sequence shown here is derived from an EMBL/GenBank/DDBJ whole genome shotgun (WGS) entry which is preliminary data.</text>
</comment>
<feature type="compositionally biased region" description="Basic and acidic residues" evidence="1">
    <location>
        <begin position="85"/>
        <end position="97"/>
    </location>
</feature>
<dbReference type="AlphaFoldDB" id="A0AAW2A111"/>
<feature type="region of interest" description="Disordered" evidence="1">
    <location>
        <begin position="65"/>
        <end position="97"/>
    </location>
</feature>
<dbReference type="EMBL" id="JAWDJR010000011">
    <property type="protein sequence ID" value="KAK9967002.1"/>
    <property type="molecule type" value="Genomic_DNA"/>
</dbReference>
<evidence type="ECO:0000313" key="2">
    <source>
        <dbReference type="EMBL" id="KAK9967002.1"/>
    </source>
</evidence>
<evidence type="ECO:0000256" key="1">
    <source>
        <dbReference type="SAM" id="MobiDB-lite"/>
    </source>
</evidence>
<proteinExistence type="predicted"/>
<accession>A0AAW2A111</accession>
<protein>
    <submittedName>
        <fullName evidence="2">Uncharacterized protein</fullName>
    </submittedName>
</protein>
<name>A0AAW2A111_CULAL</name>
<reference evidence="2 3" key="1">
    <citation type="submission" date="2024-05" db="EMBL/GenBank/DDBJ databases">
        <title>A high-quality chromosomal-level genome assembly of Topmouth culter (Culter alburnus).</title>
        <authorList>
            <person name="Zhao H."/>
        </authorList>
    </citation>
    <scope>NUCLEOTIDE SEQUENCE [LARGE SCALE GENOMIC DNA]</scope>
    <source>
        <strain evidence="2">CATC2023</strain>
        <tissue evidence="2">Muscle</tissue>
    </source>
</reference>
<feature type="compositionally biased region" description="Low complexity" evidence="1">
    <location>
        <begin position="72"/>
        <end position="84"/>
    </location>
</feature>